<evidence type="ECO:0000313" key="2">
    <source>
        <dbReference type="Proteomes" id="UP000831701"/>
    </source>
</evidence>
<comment type="caution">
    <text evidence="1">The sequence shown here is derived from an EMBL/GenBank/DDBJ whole genome shotgun (WGS) entry which is preliminary data.</text>
</comment>
<protein>
    <submittedName>
        <fullName evidence="1">Uncharacterized protein</fullName>
    </submittedName>
</protein>
<reference evidence="1" key="1">
    <citation type="submission" date="2022-04" db="EMBL/GenBank/DDBJ databases">
        <title>Jade perch genome.</title>
        <authorList>
            <person name="Chao B."/>
        </authorList>
    </citation>
    <scope>NUCLEOTIDE SEQUENCE</scope>
    <source>
        <strain evidence="1">CB-2022</strain>
    </source>
</reference>
<organism evidence="1 2">
    <name type="scientific">Scortum barcoo</name>
    <name type="common">barcoo grunter</name>
    <dbReference type="NCBI Taxonomy" id="214431"/>
    <lineage>
        <taxon>Eukaryota</taxon>
        <taxon>Metazoa</taxon>
        <taxon>Chordata</taxon>
        <taxon>Craniata</taxon>
        <taxon>Vertebrata</taxon>
        <taxon>Euteleostomi</taxon>
        <taxon>Actinopterygii</taxon>
        <taxon>Neopterygii</taxon>
        <taxon>Teleostei</taxon>
        <taxon>Neoteleostei</taxon>
        <taxon>Acanthomorphata</taxon>
        <taxon>Eupercaria</taxon>
        <taxon>Centrarchiformes</taxon>
        <taxon>Terapontoidei</taxon>
        <taxon>Terapontidae</taxon>
        <taxon>Scortum</taxon>
    </lineage>
</organism>
<feature type="non-terminal residue" evidence="1">
    <location>
        <position position="1"/>
    </location>
</feature>
<gene>
    <name evidence="1" type="ORF">L3Q82_024867</name>
</gene>
<keyword evidence="2" id="KW-1185">Reference proteome</keyword>
<sequence length="361" mass="38414">DIRMGGCQITSRCSNRNKTSALMLDNCEHACKSNVFIPCRYQKSDVNTRLDCSKRRRSTCNALKGITGLGISEKMGSSSLLFIALTVSLSSLIQTSHSLDNSDSVRMTRSARRNNASDGLAGELIFQSESDSVEGSGHSGGSTTSHKPISRPVSDENSSGSGITLTTKPALTLHHSGAHEQEAYKANTSITGYTHSSAHIILEEALSRIRTETKESHTSIVNDGFLDGSHSPKLPVQNNVFTSMTNQSKSGIEGPCVLGLSPCVVLPNFNGTSLLWDDMRRTLAFAWDLHVFGSASLFILIAVLAVMGMGGACTLPPPVCDAVTLANSLLILTGTLRGVLLLLDPYGTCQILSRATLAATP</sequence>
<dbReference type="EMBL" id="CM041537">
    <property type="protein sequence ID" value="KAI3370083.1"/>
    <property type="molecule type" value="Genomic_DNA"/>
</dbReference>
<proteinExistence type="predicted"/>
<evidence type="ECO:0000313" key="1">
    <source>
        <dbReference type="EMBL" id="KAI3370083.1"/>
    </source>
</evidence>
<accession>A0ACB8WQH7</accession>
<dbReference type="Proteomes" id="UP000831701">
    <property type="component" value="Chromosome 7"/>
</dbReference>
<name>A0ACB8WQH7_9TELE</name>